<feature type="non-terminal residue" evidence="7">
    <location>
        <position position="1"/>
    </location>
</feature>
<protein>
    <recommendedName>
        <fullName evidence="6">Adenosine kinase</fullName>
        <shortName evidence="6">AK</shortName>
        <ecNumber evidence="6">2.7.1.20</ecNumber>
    </recommendedName>
    <alternativeName>
        <fullName evidence="6">Adenosine 5'-phosphotransferase</fullName>
    </alternativeName>
</protein>
<dbReference type="GO" id="GO:0004001">
    <property type="term" value="F:adenosine kinase activity"/>
    <property type="evidence" value="ECO:0007669"/>
    <property type="project" value="UniProtKB-UniRule"/>
</dbReference>
<feature type="non-terminal residue" evidence="7">
    <location>
        <position position="71"/>
    </location>
</feature>
<accession>A0A0B2VGL2</accession>
<reference evidence="7 8" key="1">
    <citation type="submission" date="2014-11" db="EMBL/GenBank/DDBJ databases">
        <title>Genetic blueprint of the zoonotic pathogen Toxocara canis.</title>
        <authorList>
            <person name="Zhu X.-Q."/>
            <person name="Korhonen P.K."/>
            <person name="Cai H."/>
            <person name="Young N.D."/>
            <person name="Nejsum P."/>
            <person name="von Samson-Himmelstjerna G."/>
            <person name="Boag P.R."/>
            <person name="Tan P."/>
            <person name="Li Q."/>
            <person name="Min J."/>
            <person name="Yang Y."/>
            <person name="Wang X."/>
            <person name="Fang X."/>
            <person name="Hall R.S."/>
            <person name="Hofmann A."/>
            <person name="Sternberg P.W."/>
            <person name="Jex A.R."/>
            <person name="Gasser R.B."/>
        </authorList>
    </citation>
    <scope>NUCLEOTIDE SEQUENCE [LARGE SCALE GENOMIC DNA]</scope>
    <source>
        <strain evidence="7">PN_DK_2014</strain>
    </source>
</reference>
<dbReference type="GO" id="GO:0006144">
    <property type="term" value="P:purine nucleobase metabolic process"/>
    <property type="evidence" value="ECO:0007669"/>
    <property type="project" value="TreeGrafter"/>
</dbReference>
<dbReference type="OrthoDB" id="432447at2759"/>
<proteinExistence type="inferred from homology"/>
<comment type="pathway">
    <text evidence="6">Purine metabolism; AMP biosynthesis via salvage pathway; AMP from adenosine: step 1/1.</text>
</comment>
<evidence type="ECO:0000256" key="4">
    <source>
        <dbReference type="ARBA" id="ARBA00022777"/>
    </source>
</evidence>
<dbReference type="SUPFAM" id="SSF53613">
    <property type="entry name" value="Ribokinase-like"/>
    <property type="match status" value="1"/>
</dbReference>
<dbReference type="OMA" id="RGKENIM"/>
<dbReference type="GO" id="GO:0005524">
    <property type="term" value="F:ATP binding"/>
    <property type="evidence" value="ECO:0007669"/>
    <property type="project" value="UniProtKB-UniRule"/>
</dbReference>
<evidence type="ECO:0000313" key="8">
    <source>
        <dbReference type="Proteomes" id="UP000031036"/>
    </source>
</evidence>
<evidence type="ECO:0000256" key="5">
    <source>
        <dbReference type="ARBA" id="ARBA00022840"/>
    </source>
</evidence>
<dbReference type="EC" id="2.7.1.20" evidence="6"/>
<evidence type="ECO:0000313" key="7">
    <source>
        <dbReference type="EMBL" id="KHN80597.1"/>
    </source>
</evidence>
<gene>
    <name evidence="7" type="primary">ADK1</name>
    <name evidence="7" type="ORF">Tcan_00038</name>
</gene>
<comment type="caution">
    <text evidence="7">The sequence shown here is derived from an EMBL/GenBank/DDBJ whole genome shotgun (WGS) entry which is preliminary data.</text>
</comment>
<keyword evidence="4 6" id="KW-0418">Kinase</keyword>
<dbReference type="STRING" id="6265.A0A0B2VGL2"/>
<evidence type="ECO:0000256" key="3">
    <source>
        <dbReference type="ARBA" id="ARBA00022741"/>
    </source>
</evidence>
<keyword evidence="6" id="KW-0460">Magnesium</keyword>
<name>A0A0B2VGL2_TOXCA</name>
<dbReference type="AlphaFoldDB" id="A0A0B2VGL2"/>
<keyword evidence="6" id="KW-0539">Nucleus</keyword>
<comment type="function">
    <text evidence="6">ATP dependent phosphorylation of adenosine and other related nucleoside analogs to monophosphate derivatives.</text>
</comment>
<dbReference type="InterPro" id="IPR001805">
    <property type="entry name" value="Adenokinase"/>
</dbReference>
<comment type="subcellular location">
    <subcellularLocation>
        <location evidence="6">Nucleus</location>
    </subcellularLocation>
</comment>
<sequence>CTEGTLVGCDNPLLDIQARVTLEFRDKWHLKENDVVLRDGQHIPIFDELVEGFDVEYVPGGSTQNTLRVFQ</sequence>
<dbReference type="Proteomes" id="UP000031036">
    <property type="component" value="Unassembled WGS sequence"/>
</dbReference>
<evidence type="ECO:0000256" key="6">
    <source>
        <dbReference type="RuleBase" id="RU368116"/>
    </source>
</evidence>
<comment type="catalytic activity">
    <reaction evidence="6">
        <text>adenosine + ATP = AMP + ADP + H(+)</text>
        <dbReference type="Rhea" id="RHEA:20824"/>
        <dbReference type="ChEBI" id="CHEBI:15378"/>
        <dbReference type="ChEBI" id="CHEBI:16335"/>
        <dbReference type="ChEBI" id="CHEBI:30616"/>
        <dbReference type="ChEBI" id="CHEBI:456215"/>
        <dbReference type="ChEBI" id="CHEBI:456216"/>
        <dbReference type="EC" id="2.7.1.20"/>
    </reaction>
</comment>
<dbReference type="Gene3D" id="3.30.1110.10">
    <property type="match status" value="1"/>
</dbReference>
<dbReference type="UniPathway" id="UPA00588">
    <property type="reaction ID" value="UER00659"/>
</dbReference>
<comment type="cofactor">
    <cofactor evidence="6">
        <name>Mg(2+)</name>
        <dbReference type="ChEBI" id="CHEBI:18420"/>
    </cofactor>
    <text evidence="6">Binds 3 Mg(2+) ions per subunit.</text>
</comment>
<keyword evidence="5 6" id="KW-0067">ATP-binding</keyword>
<organism evidence="7 8">
    <name type="scientific">Toxocara canis</name>
    <name type="common">Canine roundworm</name>
    <dbReference type="NCBI Taxonomy" id="6265"/>
    <lineage>
        <taxon>Eukaryota</taxon>
        <taxon>Metazoa</taxon>
        <taxon>Ecdysozoa</taxon>
        <taxon>Nematoda</taxon>
        <taxon>Chromadorea</taxon>
        <taxon>Rhabditida</taxon>
        <taxon>Spirurina</taxon>
        <taxon>Ascaridomorpha</taxon>
        <taxon>Ascaridoidea</taxon>
        <taxon>Toxocaridae</taxon>
        <taxon>Toxocara</taxon>
    </lineage>
</organism>
<dbReference type="PANTHER" id="PTHR45769:SF3">
    <property type="entry name" value="ADENOSINE KINASE"/>
    <property type="match status" value="1"/>
</dbReference>
<dbReference type="GO" id="GO:0006166">
    <property type="term" value="P:purine ribonucleoside salvage"/>
    <property type="evidence" value="ECO:0007669"/>
    <property type="project" value="UniProtKB-KW"/>
</dbReference>
<dbReference type="EMBL" id="JPKZ01001706">
    <property type="protein sequence ID" value="KHN80597.1"/>
    <property type="molecule type" value="Genomic_DNA"/>
</dbReference>
<comment type="similarity">
    <text evidence="1 6">Belongs to the carbohydrate kinase PfkB family.</text>
</comment>
<dbReference type="GO" id="GO:0005829">
    <property type="term" value="C:cytosol"/>
    <property type="evidence" value="ECO:0007669"/>
    <property type="project" value="TreeGrafter"/>
</dbReference>
<keyword evidence="3 6" id="KW-0547">Nucleotide-binding</keyword>
<comment type="subunit">
    <text evidence="6">Monomer.</text>
</comment>
<evidence type="ECO:0000256" key="1">
    <source>
        <dbReference type="ARBA" id="ARBA00010688"/>
    </source>
</evidence>
<keyword evidence="8" id="KW-1185">Reference proteome</keyword>
<keyword evidence="2 6" id="KW-0808">Transferase</keyword>
<dbReference type="InterPro" id="IPR029056">
    <property type="entry name" value="Ribokinase-like"/>
</dbReference>
<dbReference type="GO" id="GO:0005634">
    <property type="term" value="C:nucleus"/>
    <property type="evidence" value="ECO:0007669"/>
    <property type="project" value="UniProtKB-SubCell"/>
</dbReference>
<dbReference type="PANTHER" id="PTHR45769">
    <property type="entry name" value="ADENOSINE KINASE"/>
    <property type="match status" value="1"/>
</dbReference>
<dbReference type="GO" id="GO:0044209">
    <property type="term" value="P:AMP salvage"/>
    <property type="evidence" value="ECO:0007669"/>
    <property type="project" value="UniProtKB-UniRule"/>
</dbReference>
<evidence type="ECO:0000256" key="2">
    <source>
        <dbReference type="ARBA" id="ARBA00022679"/>
    </source>
</evidence>
<keyword evidence="6" id="KW-0660">Purine salvage</keyword>